<reference evidence="2 3" key="1">
    <citation type="submission" date="2019-04" db="EMBL/GenBank/DDBJ databases">
        <title>Genome of a novel bacterium Candidatus Jettenia ecosi reconstructed from metagenome of an anammox bioreactor.</title>
        <authorList>
            <person name="Mardanov A.V."/>
            <person name="Beletsky A.V."/>
            <person name="Ravin N.V."/>
            <person name="Botchkova E.A."/>
            <person name="Litti Y.V."/>
            <person name="Nozhevnikova A.N."/>
        </authorList>
    </citation>
    <scope>NUCLEOTIDE SEQUENCE [LARGE SCALE GENOMIC DNA]</scope>
    <source>
        <strain evidence="2">J2</strain>
    </source>
</reference>
<dbReference type="InterPro" id="IPR038733">
    <property type="entry name" value="Predicted_DNA_bind_prot_RHH"/>
</dbReference>
<accession>A0A533Q7I5</accession>
<proteinExistence type="predicted"/>
<dbReference type="Pfam" id="PF12651">
    <property type="entry name" value="RHH_3"/>
    <property type="match status" value="1"/>
</dbReference>
<evidence type="ECO:0000313" key="2">
    <source>
        <dbReference type="EMBL" id="TLD40099.1"/>
    </source>
</evidence>
<dbReference type="CDD" id="cd21631">
    <property type="entry name" value="RHH_CopG_NikR-like"/>
    <property type="match status" value="1"/>
</dbReference>
<protein>
    <recommendedName>
        <fullName evidence="1">Predicted DNA-binding protein ribbon-helix-helix domain-containing protein</fullName>
    </recommendedName>
</protein>
<organism evidence="2 3">
    <name type="scientific">Candidatus Jettenia ecosi</name>
    <dbReference type="NCBI Taxonomy" id="2494326"/>
    <lineage>
        <taxon>Bacteria</taxon>
        <taxon>Pseudomonadati</taxon>
        <taxon>Planctomycetota</taxon>
        <taxon>Candidatus Brocadiia</taxon>
        <taxon>Candidatus Brocadiales</taxon>
        <taxon>Candidatus Brocadiaceae</taxon>
        <taxon>Candidatus Jettenia</taxon>
    </lineage>
</organism>
<feature type="domain" description="Predicted DNA-binding protein ribbon-helix-helix" evidence="1">
    <location>
        <begin position="5"/>
        <end position="46"/>
    </location>
</feature>
<comment type="caution">
    <text evidence="2">The sequence shown here is derived from an EMBL/GenBank/DDBJ whole genome shotgun (WGS) entry which is preliminary data.</text>
</comment>
<dbReference type="EMBL" id="SULG01000133">
    <property type="protein sequence ID" value="TLD40099.1"/>
    <property type="molecule type" value="Genomic_DNA"/>
</dbReference>
<evidence type="ECO:0000313" key="3">
    <source>
        <dbReference type="Proteomes" id="UP000319783"/>
    </source>
</evidence>
<dbReference type="Proteomes" id="UP000319783">
    <property type="component" value="Unassembled WGS sequence"/>
</dbReference>
<gene>
    <name evidence="2" type="ORF">JETT_3644</name>
</gene>
<dbReference type="AlphaFoldDB" id="A0A533Q7I5"/>
<sequence>MKTLKKKPIQIYIDIGQDTLLDALSRRRGISKAAIIRECIEKMLREIPVKEDPAMELMGMGGSGKGDVAEQHDRYLMKYTTTGKK</sequence>
<name>A0A533Q7I5_9BACT</name>
<evidence type="ECO:0000259" key="1">
    <source>
        <dbReference type="Pfam" id="PF12651"/>
    </source>
</evidence>